<feature type="transmembrane region" description="Helical" evidence="7">
    <location>
        <begin position="144"/>
        <end position="162"/>
    </location>
</feature>
<dbReference type="Gene3D" id="1.10.3720.10">
    <property type="entry name" value="MetI-like"/>
    <property type="match status" value="1"/>
</dbReference>
<keyword evidence="2 7" id="KW-0813">Transport</keyword>
<feature type="transmembrane region" description="Helical" evidence="7">
    <location>
        <begin position="201"/>
        <end position="221"/>
    </location>
</feature>
<dbReference type="CDD" id="cd06261">
    <property type="entry name" value="TM_PBP2"/>
    <property type="match status" value="1"/>
</dbReference>
<keyword evidence="6 7" id="KW-0472">Membrane</keyword>
<keyword evidence="5 7" id="KW-1133">Transmembrane helix</keyword>
<feature type="transmembrane region" description="Helical" evidence="7">
    <location>
        <begin position="12"/>
        <end position="30"/>
    </location>
</feature>
<comment type="subcellular location">
    <subcellularLocation>
        <location evidence="1 7">Cell membrane</location>
        <topology evidence="1 7">Multi-pass membrane protein</topology>
    </subcellularLocation>
</comment>
<evidence type="ECO:0000313" key="9">
    <source>
        <dbReference type="EMBL" id="PWK54490.1"/>
    </source>
</evidence>
<evidence type="ECO:0000259" key="8">
    <source>
        <dbReference type="PROSITE" id="PS50928"/>
    </source>
</evidence>
<evidence type="ECO:0000256" key="7">
    <source>
        <dbReference type="RuleBase" id="RU363032"/>
    </source>
</evidence>
<accession>A0A316G3X9</accession>
<dbReference type="Pfam" id="PF00528">
    <property type="entry name" value="BPD_transp_1"/>
    <property type="match status" value="1"/>
</dbReference>
<evidence type="ECO:0000256" key="2">
    <source>
        <dbReference type="ARBA" id="ARBA00022448"/>
    </source>
</evidence>
<comment type="caution">
    <text evidence="9">The sequence shown here is derived from an EMBL/GenBank/DDBJ whole genome shotgun (WGS) entry which is preliminary data.</text>
</comment>
<dbReference type="EMBL" id="QGGU01000001">
    <property type="protein sequence ID" value="PWK54490.1"/>
    <property type="molecule type" value="Genomic_DNA"/>
</dbReference>
<evidence type="ECO:0000256" key="5">
    <source>
        <dbReference type="ARBA" id="ARBA00022989"/>
    </source>
</evidence>
<feature type="transmembrane region" description="Helical" evidence="7">
    <location>
        <begin position="259"/>
        <end position="286"/>
    </location>
</feature>
<name>A0A316G3X9_9GAMM</name>
<dbReference type="RefSeq" id="WP_109761604.1">
    <property type="nucleotide sequence ID" value="NZ_QGGU01000001.1"/>
</dbReference>
<comment type="similarity">
    <text evidence="7">Belongs to the binding-protein-dependent transport system permease family.</text>
</comment>
<dbReference type="GO" id="GO:0071916">
    <property type="term" value="F:dipeptide transmembrane transporter activity"/>
    <property type="evidence" value="ECO:0007669"/>
    <property type="project" value="TreeGrafter"/>
</dbReference>
<dbReference type="InterPro" id="IPR035906">
    <property type="entry name" value="MetI-like_sf"/>
</dbReference>
<feature type="transmembrane region" description="Helical" evidence="7">
    <location>
        <begin position="102"/>
        <end position="123"/>
    </location>
</feature>
<protein>
    <submittedName>
        <fullName evidence="9">Dipeptide transport system permease protein</fullName>
    </submittedName>
</protein>
<evidence type="ECO:0000256" key="4">
    <source>
        <dbReference type="ARBA" id="ARBA00022692"/>
    </source>
</evidence>
<gene>
    <name evidence="9" type="ORF">C8D97_101344</name>
</gene>
<sequence length="339" mass="37537">MIRIIFRQLTTLALSFLGITLIFFALTQLIPGDPVIINYGNLTPGSEEYLAAVHAMGLDQSLFQQYLIYVDNILHGDLGRSNITNKPVLSEFFTFFPATFELSLIATLIALIFGVLAGVLAAVKKNTWVDNLVISSSLVGYSMPVFWWGMLLILLFSLNLGLTPVAGRISYVFDIEPVTGLMLVDSLLAYSKYEFAAFFDALRHLILPSLVLATVPLAAIARMTRSSMIEVLNADYILTAQSKGVSRWKIIWVHGLRNAMIPLVTVIGLQSSVLLTGAILTETIFAWPGVGKWMVEAIFRRDFPSIQGGVLLIAFFVIFINASVDLLYAVINPRMRRPK</sequence>
<reference evidence="9 10" key="1">
    <citation type="submission" date="2018-05" db="EMBL/GenBank/DDBJ databases">
        <title>Genomic Encyclopedia of Type Strains, Phase IV (KMG-IV): sequencing the most valuable type-strain genomes for metagenomic binning, comparative biology and taxonomic classification.</title>
        <authorList>
            <person name="Goeker M."/>
        </authorList>
    </citation>
    <scope>NUCLEOTIDE SEQUENCE [LARGE SCALE GENOMIC DNA]</scope>
    <source>
        <strain evidence="9 10">DSM 25350</strain>
    </source>
</reference>
<proteinExistence type="inferred from homology"/>
<dbReference type="Pfam" id="PF19300">
    <property type="entry name" value="BPD_transp_1_N"/>
    <property type="match status" value="1"/>
</dbReference>
<evidence type="ECO:0000313" key="10">
    <source>
        <dbReference type="Proteomes" id="UP000245790"/>
    </source>
</evidence>
<dbReference type="PANTHER" id="PTHR43163">
    <property type="entry name" value="DIPEPTIDE TRANSPORT SYSTEM PERMEASE PROTEIN DPPB-RELATED"/>
    <property type="match status" value="1"/>
</dbReference>
<feature type="domain" description="ABC transmembrane type-1" evidence="8">
    <location>
        <begin position="96"/>
        <end position="328"/>
    </location>
</feature>
<keyword evidence="10" id="KW-1185">Reference proteome</keyword>
<evidence type="ECO:0000256" key="6">
    <source>
        <dbReference type="ARBA" id="ARBA00023136"/>
    </source>
</evidence>
<feature type="transmembrane region" description="Helical" evidence="7">
    <location>
        <begin position="306"/>
        <end position="331"/>
    </location>
</feature>
<evidence type="ECO:0000256" key="3">
    <source>
        <dbReference type="ARBA" id="ARBA00022475"/>
    </source>
</evidence>
<dbReference type="InterPro" id="IPR045621">
    <property type="entry name" value="BPD_transp_1_N"/>
</dbReference>
<keyword evidence="3" id="KW-1003">Cell membrane</keyword>
<dbReference type="Proteomes" id="UP000245790">
    <property type="component" value="Unassembled WGS sequence"/>
</dbReference>
<dbReference type="OrthoDB" id="9805855at2"/>
<dbReference type="PANTHER" id="PTHR43163:SF8">
    <property type="entry name" value="D,D-DIPEPTIDE TRANSPORT SYSTEM PERMEASE PROTEIN DDPB-RELATED"/>
    <property type="match status" value="1"/>
</dbReference>
<dbReference type="SUPFAM" id="SSF161098">
    <property type="entry name" value="MetI-like"/>
    <property type="match status" value="1"/>
</dbReference>
<dbReference type="PROSITE" id="PS50928">
    <property type="entry name" value="ABC_TM1"/>
    <property type="match status" value="1"/>
</dbReference>
<dbReference type="GO" id="GO:0005886">
    <property type="term" value="C:plasma membrane"/>
    <property type="evidence" value="ECO:0007669"/>
    <property type="project" value="UniProtKB-SubCell"/>
</dbReference>
<evidence type="ECO:0000256" key="1">
    <source>
        <dbReference type="ARBA" id="ARBA00004651"/>
    </source>
</evidence>
<dbReference type="AlphaFoldDB" id="A0A316G3X9"/>
<keyword evidence="4 7" id="KW-0812">Transmembrane</keyword>
<organism evidence="9 10">
    <name type="scientific">Pleionea mediterranea</name>
    <dbReference type="NCBI Taxonomy" id="523701"/>
    <lineage>
        <taxon>Bacteria</taxon>
        <taxon>Pseudomonadati</taxon>
        <taxon>Pseudomonadota</taxon>
        <taxon>Gammaproteobacteria</taxon>
        <taxon>Oceanospirillales</taxon>
        <taxon>Pleioneaceae</taxon>
        <taxon>Pleionea</taxon>
    </lineage>
</organism>
<dbReference type="InterPro" id="IPR000515">
    <property type="entry name" value="MetI-like"/>
</dbReference>